<feature type="transmembrane region" description="Helical" evidence="2">
    <location>
        <begin position="35"/>
        <end position="53"/>
    </location>
</feature>
<feature type="region of interest" description="Disordered" evidence="1">
    <location>
        <begin position="91"/>
        <end position="117"/>
    </location>
</feature>
<sequence>MHRSEIPEGLGAERLRAGRRAKPTRQERTRRVRRLAVTWTVVAFAAVWGVIFTQMRAGADPALGAGAPAVAATTGTTSEAAATEDAIAATDATATYDDGTATTTDESAASDVTTSQS</sequence>
<evidence type="ECO:0000256" key="1">
    <source>
        <dbReference type="SAM" id="MobiDB-lite"/>
    </source>
</evidence>
<evidence type="ECO:0000256" key="2">
    <source>
        <dbReference type="SAM" id="Phobius"/>
    </source>
</evidence>
<protein>
    <submittedName>
        <fullName evidence="3">Uncharacterized protein</fullName>
    </submittedName>
</protein>
<name>A0AAU7ASP3_9ACTN</name>
<dbReference type="AlphaFoldDB" id="A0AAU7ASP3"/>
<dbReference type="EMBL" id="CP114014">
    <property type="protein sequence ID" value="XAY04521.1"/>
    <property type="molecule type" value="Genomic_DNA"/>
</dbReference>
<dbReference type="RefSeq" id="WP_354701049.1">
    <property type="nucleotide sequence ID" value="NZ_CP114014.1"/>
</dbReference>
<evidence type="ECO:0000313" key="3">
    <source>
        <dbReference type="EMBL" id="XAY04521.1"/>
    </source>
</evidence>
<keyword evidence="2" id="KW-0812">Transmembrane</keyword>
<feature type="region of interest" description="Disordered" evidence="1">
    <location>
        <begin position="1"/>
        <end position="30"/>
    </location>
</feature>
<accession>A0AAU7ASP3</accession>
<reference evidence="3" key="1">
    <citation type="submission" date="2022-12" db="EMBL/GenBank/DDBJ databases">
        <title>Paraconexibacter alkalitolerans sp. nov. and Baekduia alba sp. nov., isolated from soil and emended description of the genera Paraconexibacter (Chun et al., 2020) and Baekduia (An et al., 2020).</title>
        <authorList>
            <person name="Vieira S."/>
            <person name="Huber K.J."/>
            <person name="Geppert A."/>
            <person name="Wolf J."/>
            <person name="Neumann-Schaal M."/>
            <person name="Muesken M."/>
            <person name="Overmann J."/>
        </authorList>
    </citation>
    <scope>NUCLEOTIDE SEQUENCE</scope>
    <source>
        <strain evidence="3">AEG42_29</strain>
    </source>
</reference>
<proteinExistence type="predicted"/>
<dbReference type="KEGG" id="parq:DSM112329_01355"/>
<gene>
    <name evidence="3" type="ORF">DSM112329_01355</name>
</gene>
<organism evidence="3">
    <name type="scientific">Paraconexibacter sp. AEG42_29</name>
    <dbReference type="NCBI Taxonomy" id="2997339"/>
    <lineage>
        <taxon>Bacteria</taxon>
        <taxon>Bacillati</taxon>
        <taxon>Actinomycetota</taxon>
        <taxon>Thermoleophilia</taxon>
        <taxon>Solirubrobacterales</taxon>
        <taxon>Paraconexibacteraceae</taxon>
        <taxon>Paraconexibacter</taxon>
    </lineage>
</organism>
<keyword evidence="2" id="KW-0472">Membrane</keyword>
<keyword evidence="2" id="KW-1133">Transmembrane helix</keyword>
<feature type="compositionally biased region" description="Basic and acidic residues" evidence="1">
    <location>
        <begin position="1"/>
        <end position="16"/>
    </location>
</feature>